<dbReference type="InterPro" id="IPR050218">
    <property type="entry name" value="LptD"/>
</dbReference>
<keyword evidence="6" id="KW-1185">Reference proteome</keyword>
<sequence length="827" mass="93308">MPTASPRRFATKNLSSQASGARSGVGQRRGGYAMLLLMCSGLVAAQNQSPDASVAVDEALIEERIEPRVGAELDWVPIEDVPKALRNLSCRLCEGRYIDPQSGANAAKDPDTSPINASARSTELEGNTVRLSGGVEVTQGYREFSSDAASIDRETRSGTLEGNIELREPGVLLRGERGQFYSRTGEAQMENSQFVLHEQQLRGSAALLSRDSNELIRIEDGEMTFCAPGDNDWLLQTGQLELDLERGVGTARDATLRAGGYPIFYTPWLSFPLDDRRRSGFLFPAIGSDSRGGVDIGVPVYLNLAENYDLLYAPRYIGQRGINHEFEGRYLDPFNGNWLLGGSYIGNDKQYADDFPDEPDAKRWLANVQHQGAYGGRWRSLINYNKVSDVDLIRDLETSRLDSRRDVNLLQLGQVKYLGDDWLITAQAQQFQPLAEDIRNDYKKLPQITAQYRSQGTPFSLNPIGMVQYSNFDTDTESLATGQRLYGEAGVTYPMSWQYGFLRSTAKYRVLEYELNRQVGNLDENPSARSGLASVDGGLFFERRTQLADKDVVQTLEPRVFYLYSQYDEQTDQPDFDSAELTFNYNQLFRDTRFSGRDRLDDANQMAIGLTTRFLDESSGEELFNASIGQIVYFTNRRVRLGASAPELDRSNSELAGEFNFYPNERLSVRSNLQYDPSTRKMNSGNLIASYTRDDDTVFNAGYTFRRPVSLVGNQPTTDQVNLSTYYPINNNWRFFMAWNYSLEANRSVEDMVGIEYDSCCWQVRLLHLRYFDTVRNEIPDFDSPNLDREYATQIQFVLKGLGGFGDGVEQLMGDMIQGFNRLAYSR</sequence>
<organism evidence="5 6">
    <name type="scientific">Congregibacter variabilis</name>
    <dbReference type="NCBI Taxonomy" id="3081200"/>
    <lineage>
        <taxon>Bacteria</taxon>
        <taxon>Pseudomonadati</taxon>
        <taxon>Pseudomonadota</taxon>
        <taxon>Gammaproteobacteria</taxon>
        <taxon>Cellvibrionales</taxon>
        <taxon>Halieaceae</taxon>
        <taxon>Congregibacter</taxon>
    </lineage>
</organism>
<evidence type="ECO:0000256" key="2">
    <source>
        <dbReference type="HAMAP-Rule" id="MF_01411"/>
    </source>
</evidence>
<dbReference type="PANTHER" id="PTHR30189:SF1">
    <property type="entry name" value="LPS-ASSEMBLY PROTEIN LPTD"/>
    <property type="match status" value="1"/>
</dbReference>
<feature type="region of interest" description="Disordered" evidence="3">
    <location>
        <begin position="101"/>
        <end position="123"/>
    </location>
</feature>
<evidence type="ECO:0000256" key="1">
    <source>
        <dbReference type="ARBA" id="ARBA00023237"/>
    </source>
</evidence>
<dbReference type="InterPro" id="IPR007543">
    <property type="entry name" value="LptD_C"/>
</dbReference>
<feature type="region of interest" description="Disordered" evidence="3">
    <location>
        <begin position="1"/>
        <end position="26"/>
    </location>
</feature>
<evidence type="ECO:0000256" key="3">
    <source>
        <dbReference type="SAM" id="MobiDB-lite"/>
    </source>
</evidence>
<dbReference type="Gene3D" id="2.60.450.10">
    <property type="entry name" value="Lipopolysaccharide (LPS) transport protein A like domain"/>
    <property type="match status" value="1"/>
</dbReference>
<feature type="compositionally biased region" description="Polar residues" evidence="3">
    <location>
        <begin position="113"/>
        <end position="123"/>
    </location>
</feature>
<dbReference type="InterPro" id="IPR020889">
    <property type="entry name" value="LipoPS_assembly_LptD"/>
</dbReference>
<evidence type="ECO:0000313" key="5">
    <source>
        <dbReference type="EMBL" id="WOJ92983.1"/>
    </source>
</evidence>
<comment type="function">
    <text evidence="2">Together with LptE, is involved in the assembly of lipopolysaccharide (LPS) at the surface of the outer membrane.</text>
</comment>
<keyword evidence="2" id="KW-0472">Membrane</keyword>
<dbReference type="PANTHER" id="PTHR30189">
    <property type="entry name" value="LPS-ASSEMBLY PROTEIN"/>
    <property type="match status" value="1"/>
</dbReference>
<comment type="similarity">
    <text evidence="2">Belongs to the LptD family.</text>
</comment>
<accession>A0ABZ0I0D6</accession>
<comment type="subcellular location">
    <subcellularLocation>
        <location evidence="2">Cell outer membrane</location>
    </subcellularLocation>
</comment>
<protein>
    <recommendedName>
        <fullName evidence="2">LPS-assembly protein LptD</fullName>
    </recommendedName>
</protein>
<evidence type="ECO:0000259" key="4">
    <source>
        <dbReference type="Pfam" id="PF04453"/>
    </source>
</evidence>
<dbReference type="EMBL" id="CP136864">
    <property type="protein sequence ID" value="WOJ92983.1"/>
    <property type="molecule type" value="Genomic_DNA"/>
</dbReference>
<feature type="domain" description="LptD C-terminal" evidence="4">
    <location>
        <begin position="362"/>
        <end position="733"/>
    </location>
</feature>
<keyword evidence="1 2" id="KW-0998">Cell outer membrane</keyword>
<dbReference type="HAMAP" id="MF_01411">
    <property type="entry name" value="LPS_assembly_LptD"/>
    <property type="match status" value="1"/>
</dbReference>
<keyword evidence="2" id="KW-0732">Signal</keyword>
<gene>
    <name evidence="2 5" type="primary">lptD</name>
    <name evidence="5" type="ORF">R0135_14500</name>
</gene>
<reference evidence="5 6" key="1">
    <citation type="submission" date="2023-10" db="EMBL/GenBank/DDBJ databases">
        <title>Two novel species belonging to the OM43/NOR5 clade.</title>
        <authorList>
            <person name="Park M."/>
        </authorList>
    </citation>
    <scope>NUCLEOTIDE SEQUENCE [LARGE SCALE GENOMIC DNA]</scope>
    <source>
        <strain evidence="5 6">IMCC43200</strain>
    </source>
</reference>
<dbReference type="RefSeq" id="WP_407347642.1">
    <property type="nucleotide sequence ID" value="NZ_CP136864.1"/>
</dbReference>
<dbReference type="Proteomes" id="UP001626537">
    <property type="component" value="Chromosome"/>
</dbReference>
<evidence type="ECO:0000313" key="6">
    <source>
        <dbReference type="Proteomes" id="UP001626537"/>
    </source>
</evidence>
<proteinExistence type="inferred from homology"/>
<name>A0ABZ0I0D6_9GAMM</name>
<dbReference type="Pfam" id="PF04453">
    <property type="entry name" value="LptD"/>
    <property type="match status" value="1"/>
</dbReference>
<comment type="caution">
    <text evidence="2">Lacks conserved residue(s) required for the propagation of feature annotation.</text>
</comment>
<comment type="subunit">
    <text evidence="2">Component of the lipopolysaccharide transport and assembly complex. Interacts with LptE and LptA.</text>
</comment>